<reference evidence="2" key="2">
    <citation type="submission" date="2020-09" db="EMBL/GenBank/DDBJ databases">
        <authorList>
            <person name="Sun Q."/>
            <person name="Ohkuma M."/>
        </authorList>
    </citation>
    <scope>NUCLEOTIDE SEQUENCE</scope>
    <source>
        <strain evidence="2">JCM 4335</strain>
    </source>
</reference>
<keyword evidence="3" id="KW-1185">Reference proteome</keyword>
<reference evidence="2" key="1">
    <citation type="journal article" date="2014" name="Int. J. Syst. Evol. Microbiol.">
        <title>Complete genome sequence of Corynebacterium casei LMG S-19264T (=DSM 44701T), isolated from a smear-ripened cheese.</title>
        <authorList>
            <consortium name="US DOE Joint Genome Institute (JGI-PGF)"/>
            <person name="Walter F."/>
            <person name="Albersmeier A."/>
            <person name="Kalinowski J."/>
            <person name="Ruckert C."/>
        </authorList>
    </citation>
    <scope>NUCLEOTIDE SEQUENCE</scope>
    <source>
        <strain evidence="2">JCM 4335</strain>
    </source>
</reference>
<dbReference type="AlphaFoldDB" id="A0A918EIL5"/>
<dbReference type="EMBL" id="BMSV01000002">
    <property type="protein sequence ID" value="GGP97779.1"/>
    <property type="molecule type" value="Genomic_DNA"/>
</dbReference>
<organism evidence="2 3">
    <name type="scientific">Streptomyces roseolilacinus</name>
    <dbReference type="NCBI Taxonomy" id="66904"/>
    <lineage>
        <taxon>Bacteria</taxon>
        <taxon>Bacillati</taxon>
        <taxon>Actinomycetota</taxon>
        <taxon>Actinomycetes</taxon>
        <taxon>Kitasatosporales</taxon>
        <taxon>Streptomycetaceae</taxon>
        <taxon>Streptomyces</taxon>
    </lineage>
</organism>
<comment type="caution">
    <text evidence="2">The sequence shown here is derived from an EMBL/GenBank/DDBJ whole genome shotgun (WGS) entry which is preliminary data.</text>
</comment>
<feature type="region of interest" description="Disordered" evidence="1">
    <location>
        <begin position="21"/>
        <end position="42"/>
    </location>
</feature>
<sequence length="68" mass="7456">MRRELLRAAAARSVPAWLISGRSRWSPGRDSPPTRWTTGEPALLTPKQTPAFRALAARLEGTDGVEQS</sequence>
<name>A0A918EIL5_9ACTN</name>
<evidence type="ECO:0000256" key="1">
    <source>
        <dbReference type="SAM" id="MobiDB-lite"/>
    </source>
</evidence>
<evidence type="ECO:0000313" key="3">
    <source>
        <dbReference type="Proteomes" id="UP000654123"/>
    </source>
</evidence>
<gene>
    <name evidence="2" type="ORF">GCM10010249_15380</name>
</gene>
<dbReference type="Proteomes" id="UP000654123">
    <property type="component" value="Unassembled WGS sequence"/>
</dbReference>
<protein>
    <submittedName>
        <fullName evidence="2">Uncharacterized protein</fullName>
    </submittedName>
</protein>
<proteinExistence type="predicted"/>
<accession>A0A918EIL5</accession>
<evidence type="ECO:0000313" key="2">
    <source>
        <dbReference type="EMBL" id="GGP97779.1"/>
    </source>
</evidence>